<sequence>MVAIRAFLLKSPFMESKELDGRTSVAKRSVPLPTTSVVDSSSVEDVVIDRICLVVYLEYFCESVAFDAPFMVSVAVKAIDVSISGQDENSFVKSKVLIAFRRCAIQQQTNVMLCSSNVSGPVFFTFEIFSGDCQPFVAVDYFNIFDLG</sequence>
<accession>A0A9P8NS56</accession>
<reference evidence="1" key="2">
    <citation type="submission" date="2021-01" db="EMBL/GenBank/DDBJ databases">
        <authorList>
            <person name="Schikora-Tamarit M.A."/>
        </authorList>
    </citation>
    <scope>NUCLEOTIDE SEQUENCE</scope>
    <source>
        <strain evidence="1">NCAIM Y.01608</strain>
    </source>
</reference>
<gene>
    <name evidence="1" type="ORF">OGATHE_006616</name>
</gene>
<keyword evidence="2" id="KW-1185">Reference proteome</keyword>
<proteinExistence type="predicted"/>
<dbReference type="Proteomes" id="UP000788993">
    <property type="component" value="Unassembled WGS sequence"/>
</dbReference>
<comment type="caution">
    <text evidence="1">The sequence shown here is derived from an EMBL/GenBank/DDBJ whole genome shotgun (WGS) entry which is preliminary data.</text>
</comment>
<organism evidence="1 2">
    <name type="scientific">Ogataea polymorpha</name>
    <dbReference type="NCBI Taxonomy" id="460523"/>
    <lineage>
        <taxon>Eukaryota</taxon>
        <taxon>Fungi</taxon>
        <taxon>Dikarya</taxon>
        <taxon>Ascomycota</taxon>
        <taxon>Saccharomycotina</taxon>
        <taxon>Pichiomycetes</taxon>
        <taxon>Pichiales</taxon>
        <taxon>Pichiaceae</taxon>
        <taxon>Ogataea</taxon>
    </lineage>
</organism>
<protein>
    <submittedName>
        <fullName evidence="1">Uncharacterized protein</fullName>
    </submittedName>
</protein>
<evidence type="ECO:0000313" key="1">
    <source>
        <dbReference type="EMBL" id="KAH3658890.1"/>
    </source>
</evidence>
<reference evidence="1" key="1">
    <citation type="journal article" date="2021" name="Open Biol.">
        <title>Shared evolutionary footprints suggest mitochondrial oxidative damage underlies multiple complex I losses in fungi.</title>
        <authorList>
            <person name="Schikora-Tamarit M.A."/>
            <person name="Marcet-Houben M."/>
            <person name="Nosek J."/>
            <person name="Gabaldon T."/>
        </authorList>
    </citation>
    <scope>NUCLEOTIDE SEQUENCE</scope>
    <source>
        <strain evidence="1">NCAIM Y.01608</strain>
    </source>
</reference>
<evidence type="ECO:0000313" key="2">
    <source>
        <dbReference type="Proteomes" id="UP000788993"/>
    </source>
</evidence>
<name>A0A9P8NS56_9ASCO</name>
<dbReference type="EMBL" id="JAEUBD010001571">
    <property type="protein sequence ID" value="KAH3658890.1"/>
    <property type="molecule type" value="Genomic_DNA"/>
</dbReference>
<dbReference type="AlphaFoldDB" id="A0A9P8NS56"/>